<dbReference type="GO" id="GO:0005634">
    <property type="term" value="C:nucleus"/>
    <property type="evidence" value="ECO:0007669"/>
    <property type="project" value="UniProtKB-SubCell"/>
</dbReference>
<evidence type="ECO:0000256" key="4">
    <source>
        <dbReference type="SAM" id="MobiDB-lite"/>
    </source>
</evidence>
<feature type="region of interest" description="Disordered" evidence="4">
    <location>
        <begin position="1"/>
        <end position="20"/>
    </location>
</feature>
<dbReference type="InterPro" id="IPR023780">
    <property type="entry name" value="Chromo_domain"/>
</dbReference>
<evidence type="ECO:0000256" key="3">
    <source>
        <dbReference type="ARBA" id="ARBA00023242"/>
    </source>
</evidence>
<dbReference type="Gene3D" id="2.40.50.40">
    <property type="match status" value="1"/>
</dbReference>
<evidence type="ECO:0000313" key="6">
    <source>
        <dbReference type="EMBL" id="KAK1767118.1"/>
    </source>
</evidence>
<comment type="subunit">
    <text evidence="2">Component of the NuA4 histone acetyltransferase complex.</text>
</comment>
<feature type="compositionally biased region" description="Acidic residues" evidence="4">
    <location>
        <begin position="52"/>
        <end position="63"/>
    </location>
</feature>
<dbReference type="PROSITE" id="PS50013">
    <property type="entry name" value="CHROMO_2"/>
    <property type="match status" value="1"/>
</dbReference>
<dbReference type="InterPro" id="IPR016197">
    <property type="entry name" value="Chromo-like_dom_sf"/>
</dbReference>
<dbReference type="Pfam" id="PF00385">
    <property type="entry name" value="Chromo"/>
    <property type="match status" value="1"/>
</dbReference>
<dbReference type="InterPro" id="IPR023779">
    <property type="entry name" value="Chromodomain_CS"/>
</dbReference>
<protein>
    <submittedName>
        <fullName evidence="6">Heterochromatin protein 1</fullName>
    </submittedName>
</protein>
<sequence>MNDAVSEDKGLGLPGSGPAMISLLNGGPGLEVSYDDGVSNSAPVANMGEYYGEAEDEDEDEDGIVATASEARNRSRLSSSAAPARTPSKRSTPASAPASASAPTTAGAGRGRKRKAAAVETEADPVPAKRRGRPPGPTSARLFAKAVKKETRGRPKRQQEVSTKPTSAAAKRGRPKKGETSGAAPAGEYEVEEILDSAIDADTMEHMYRVKWKGYPVGEATWEPKKNLTHAAILVRAFDATKKNLANGVADEGEGKQKKKPGRKAKARP</sequence>
<comment type="subcellular location">
    <subcellularLocation>
        <location evidence="1">Nucleus</location>
    </subcellularLocation>
</comment>
<dbReference type="AlphaFoldDB" id="A0AAJ0C110"/>
<keyword evidence="7" id="KW-1185">Reference proteome</keyword>
<evidence type="ECO:0000256" key="2">
    <source>
        <dbReference type="ARBA" id="ARBA00011353"/>
    </source>
</evidence>
<feature type="compositionally biased region" description="Basic and acidic residues" evidence="4">
    <location>
        <begin position="147"/>
        <end position="159"/>
    </location>
</feature>
<feature type="compositionally biased region" description="Basic residues" evidence="4">
    <location>
        <begin position="257"/>
        <end position="269"/>
    </location>
</feature>
<dbReference type="SMART" id="SM00298">
    <property type="entry name" value="CHROMO"/>
    <property type="match status" value="1"/>
</dbReference>
<proteinExistence type="predicted"/>
<dbReference type="GO" id="GO:0006338">
    <property type="term" value="P:chromatin remodeling"/>
    <property type="evidence" value="ECO:0007669"/>
    <property type="project" value="UniProtKB-ARBA"/>
</dbReference>
<feature type="region of interest" description="Disordered" evidence="4">
    <location>
        <begin position="246"/>
        <end position="269"/>
    </location>
</feature>
<dbReference type="GeneID" id="85316251"/>
<dbReference type="CDD" id="cd00024">
    <property type="entry name" value="CD_CSD"/>
    <property type="match status" value="1"/>
</dbReference>
<feature type="compositionally biased region" description="Basic and acidic residues" evidence="4">
    <location>
        <begin position="1"/>
        <end position="10"/>
    </location>
</feature>
<keyword evidence="3" id="KW-0539">Nucleus</keyword>
<evidence type="ECO:0000313" key="7">
    <source>
        <dbReference type="Proteomes" id="UP001244011"/>
    </source>
</evidence>
<feature type="domain" description="Chromo" evidence="5">
    <location>
        <begin position="189"/>
        <end position="238"/>
    </location>
</feature>
<feature type="region of interest" description="Disordered" evidence="4">
    <location>
        <begin position="26"/>
        <end position="188"/>
    </location>
</feature>
<accession>A0AAJ0C110</accession>
<dbReference type="PANTHER" id="PTHR22812">
    <property type="entry name" value="CHROMOBOX PROTEIN"/>
    <property type="match status" value="1"/>
</dbReference>
<comment type="caution">
    <text evidence="6">The sequence shown here is derived from an EMBL/GenBank/DDBJ whole genome shotgun (WGS) entry which is preliminary data.</text>
</comment>
<evidence type="ECO:0000256" key="1">
    <source>
        <dbReference type="ARBA" id="ARBA00004123"/>
    </source>
</evidence>
<dbReference type="PRINTS" id="PR00929">
    <property type="entry name" value="ATHOOK"/>
</dbReference>
<dbReference type="InterPro" id="IPR000953">
    <property type="entry name" value="Chromo/chromo_shadow_dom"/>
</dbReference>
<evidence type="ECO:0000259" key="5">
    <source>
        <dbReference type="PROSITE" id="PS50013"/>
    </source>
</evidence>
<reference evidence="6" key="1">
    <citation type="submission" date="2023-06" db="EMBL/GenBank/DDBJ databases">
        <title>Genome-scale phylogeny and comparative genomics of the fungal order Sordariales.</title>
        <authorList>
            <consortium name="Lawrence Berkeley National Laboratory"/>
            <person name="Hensen N."/>
            <person name="Bonometti L."/>
            <person name="Westerberg I."/>
            <person name="Brannstrom I.O."/>
            <person name="Guillou S."/>
            <person name="Cros-Aarteil S."/>
            <person name="Calhoun S."/>
            <person name="Haridas S."/>
            <person name="Kuo A."/>
            <person name="Mondo S."/>
            <person name="Pangilinan J."/>
            <person name="Riley R."/>
            <person name="Labutti K."/>
            <person name="Andreopoulos B."/>
            <person name="Lipzen A."/>
            <person name="Chen C."/>
            <person name="Yanf M."/>
            <person name="Daum C."/>
            <person name="Ng V."/>
            <person name="Clum A."/>
            <person name="Steindorff A."/>
            <person name="Ohm R."/>
            <person name="Martin F."/>
            <person name="Silar P."/>
            <person name="Natvig D."/>
            <person name="Lalanne C."/>
            <person name="Gautier V."/>
            <person name="Ament-Velasquez S.L."/>
            <person name="Kruys A."/>
            <person name="Hutchinson M.I."/>
            <person name="Powell A.J."/>
            <person name="Barry K."/>
            <person name="Miller A.N."/>
            <person name="Grigoriev I.V."/>
            <person name="Debuchy R."/>
            <person name="Gladieux P."/>
            <person name="Thoren M.H."/>
            <person name="Johannesson H."/>
        </authorList>
    </citation>
    <scope>NUCLEOTIDE SEQUENCE</scope>
    <source>
        <strain evidence="6">8032-3</strain>
    </source>
</reference>
<dbReference type="Proteomes" id="UP001244011">
    <property type="component" value="Unassembled WGS sequence"/>
</dbReference>
<dbReference type="InterPro" id="IPR017956">
    <property type="entry name" value="AT_hook_DNA-bd_motif"/>
</dbReference>
<dbReference type="RefSeq" id="XP_060283331.1">
    <property type="nucleotide sequence ID" value="XM_060433064.1"/>
</dbReference>
<gene>
    <name evidence="6" type="ORF">QBC33DRAFT_78637</name>
</gene>
<name>A0AAJ0C110_9PEZI</name>
<dbReference type="GO" id="GO:0003677">
    <property type="term" value="F:DNA binding"/>
    <property type="evidence" value="ECO:0007669"/>
    <property type="project" value="InterPro"/>
</dbReference>
<dbReference type="PROSITE" id="PS00598">
    <property type="entry name" value="CHROMO_1"/>
    <property type="match status" value="1"/>
</dbReference>
<organism evidence="6 7">
    <name type="scientific">Phialemonium atrogriseum</name>
    <dbReference type="NCBI Taxonomy" id="1093897"/>
    <lineage>
        <taxon>Eukaryota</taxon>
        <taxon>Fungi</taxon>
        <taxon>Dikarya</taxon>
        <taxon>Ascomycota</taxon>
        <taxon>Pezizomycotina</taxon>
        <taxon>Sordariomycetes</taxon>
        <taxon>Sordariomycetidae</taxon>
        <taxon>Cephalothecales</taxon>
        <taxon>Cephalothecaceae</taxon>
        <taxon>Phialemonium</taxon>
    </lineage>
</organism>
<dbReference type="InterPro" id="IPR051219">
    <property type="entry name" value="Heterochromatin_chromo-domain"/>
</dbReference>
<dbReference type="SUPFAM" id="SSF54160">
    <property type="entry name" value="Chromo domain-like"/>
    <property type="match status" value="1"/>
</dbReference>
<feature type="compositionally biased region" description="Low complexity" evidence="4">
    <location>
        <begin position="76"/>
        <end position="107"/>
    </location>
</feature>
<dbReference type="EMBL" id="MU839009">
    <property type="protein sequence ID" value="KAK1767118.1"/>
    <property type="molecule type" value="Genomic_DNA"/>
</dbReference>